<evidence type="ECO:0000313" key="10">
    <source>
        <dbReference type="EMBL" id="BCB82518.1"/>
    </source>
</evidence>
<comment type="caution">
    <text evidence="5">Lacks conserved residue(s) required for the propagation of feature annotation.</text>
</comment>
<dbReference type="PRINTS" id="PR00723">
    <property type="entry name" value="SUBTILISIN"/>
</dbReference>
<dbReference type="InterPro" id="IPR023827">
    <property type="entry name" value="Peptidase_S8_Asp-AS"/>
</dbReference>
<evidence type="ECO:0000313" key="11">
    <source>
        <dbReference type="Proteomes" id="UP000502508"/>
    </source>
</evidence>
<dbReference type="EMBL" id="AP022870">
    <property type="protein sequence ID" value="BCB82518.1"/>
    <property type="molecule type" value="Genomic_DNA"/>
</dbReference>
<keyword evidence="8" id="KW-0732">Signal</keyword>
<evidence type="ECO:0000256" key="7">
    <source>
        <dbReference type="SAM" id="Phobius"/>
    </source>
</evidence>
<dbReference type="RefSeq" id="WP_173042026.1">
    <property type="nucleotide sequence ID" value="NZ_AP022870.1"/>
</dbReference>
<organism evidence="10 11">
    <name type="scientific">Phytohabitans flavus</name>
    <dbReference type="NCBI Taxonomy" id="1076124"/>
    <lineage>
        <taxon>Bacteria</taxon>
        <taxon>Bacillati</taxon>
        <taxon>Actinomycetota</taxon>
        <taxon>Actinomycetes</taxon>
        <taxon>Micromonosporales</taxon>
        <taxon>Micromonosporaceae</taxon>
    </lineage>
</organism>
<evidence type="ECO:0000256" key="8">
    <source>
        <dbReference type="SAM" id="SignalP"/>
    </source>
</evidence>
<dbReference type="KEGG" id="pfla:Pflav_089280"/>
<comment type="similarity">
    <text evidence="1 5">Belongs to the peptidase S8 family.</text>
</comment>
<name>A0A6F8Y958_9ACTN</name>
<dbReference type="PANTHER" id="PTHR43806:SF11">
    <property type="entry name" value="CEREVISIN-RELATED"/>
    <property type="match status" value="1"/>
</dbReference>
<accession>A0A6F8Y958</accession>
<dbReference type="PANTHER" id="PTHR43806">
    <property type="entry name" value="PEPTIDASE S8"/>
    <property type="match status" value="1"/>
</dbReference>
<dbReference type="PROSITE" id="PS00136">
    <property type="entry name" value="SUBTILASE_ASP"/>
    <property type="match status" value="1"/>
</dbReference>
<dbReference type="GO" id="GO:0006508">
    <property type="term" value="P:proteolysis"/>
    <property type="evidence" value="ECO:0007669"/>
    <property type="project" value="UniProtKB-KW"/>
</dbReference>
<feature type="region of interest" description="Disordered" evidence="6">
    <location>
        <begin position="391"/>
        <end position="411"/>
    </location>
</feature>
<keyword evidence="7" id="KW-0812">Transmembrane</keyword>
<protein>
    <recommendedName>
        <fullName evidence="9">Peptidase S8/S53 domain-containing protein</fullName>
    </recommendedName>
</protein>
<feature type="domain" description="Peptidase S8/S53" evidence="9">
    <location>
        <begin position="67"/>
        <end position="293"/>
    </location>
</feature>
<dbReference type="InterPro" id="IPR050131">
    <property type="entry name" value="Peptidase_S8_subtilisin-like"/>
</dbReference>
<dbReference type="InterPro" id="IPR015500">
    <property type="entry name" value="Peptidase_S8_subtilisin-rel"/>
</dbReference>
<dbReference type="Gene3D" id="3.40.50.200">
    <property type="entry name" value="Peptidase S8/S53 domain"/>
    <property type="match status" value="1"/>
</dbReference>
<feature type="signal peptide" evidence="8">
    <location>
        <begin position="1"/>
        <end position="27"/>
    </location>
</feature>
<reference evidence="10 11" key="1">
    <citation type="submission" date="2020-03" db="EMBL/GenBank/DDBJ databases">
        <title>Whole genome shotgun sequence of Phytohabitans flavus NBRC 107702.</title>
        <authorList>
            <person name="Komaki H."/>
            <person name="Tamura T."/>
        </authorList>
    </citation>
    <scope>NUCLEOTIDE SEQUENCE [LARGE SCALE GENOMIC DNA]</scope>
    <source>
        <strain evidence="10 11">NBRC 107702</strain>
    </source>
</reference>
<keyword evidence="3" id="KW-0378">Hydrolase</keyword>
<dbReference type="PROSITE" id="PS51892">
    <property type="entry name" value="SUBTILASE"/>
    <property type="match status" value="1"/>
</dbReference>
<evidence type="ECO:0000256" key="1">
    <source>
        <dbReference type="ARBA" id="ARBA00011073"/>
    </source>
</evidence>
<keyword evidence="4" id="KW-0720">Serine protease</keyword>
<keyword evidence="2" id="KW-0645">Protease</keyword>
<gene>
    <name evidence="10" type="ORF">Pflav_089280</name>
</gene>
<keyword evidence="7" id="KW-1133">Transmembrane helix</keyword>
<feature type="transmembrane region" description="Helical" evidence="7">
    <location>
        <begin position="356"/>
        <end position="378"/>
    </location>
</feature>
<reference evidence="10 11" key="2">
    <citation type="submission" date="2020-03" db="EMBL/GenBank/DDBJ databases">
        <authorList>
            <person name="Ichikawa N."/>
            <person name="Kimura A."/>
            <person name="Kitahashi Y."/>
            <person name="Uohara A."/>
        </authorList>
    </citation>
    <scope>NUCLEOTIDE SEQUENCE [LARGE SCALE GENOMIC DNA]</scope>
    <source>
        <strain evidence="10 11">NBRC 107702</strain>
    </source>
</reference>
<evidence type="ECO:0000256" key="4">
    <source>
        <dbReference type="ARBA" id="ARBA00022825"/>
    </source>
</evidence>
<proteinExistence type="inferred from homology"/>
<dbReference type="Pfam" id="PF00082">
    <property type="entry name" value="Peptidase_S8"/>
    <property type="match status" value="1"/>
</dbReference>
<keyword evidence="11" id="KW-1185">Reference proteome</keyword>
<evidence type="ECO:0000256" key="2">
    <source>
        <dbReference type="ARBA" id="ARBA00022670"/>
    </source>
</evidence>
<dbReference type="InterPro" id="IPR036852">
    <property type="entry name" value="Peptidase_S8/S53_dom_sf"/>
</dbReference>
<evidence type="ECO:0000256" key="6">
    <source>
        <dbReference type="SAM" id="MobiDB-lite"/>
    </source>
</evidence>
<sequence length="411" mass="41540">MSRFARTTAVACVAAVMCAVGAAPAAAAPRAPANQRCAEPGPPIAAVPWAQKLLGPERVRPFTRGGTFVVAVLDSGVDARHPQLAGRVLDGFDAVAGSGRADDDCLGTGTQVAGVIAARQGQSVGFVGLAPDVTILPIRVVAERFGSGTGAEPQVLARGITEAVARGANVIAVSTITYKDSPVLEGAVANAVAKGIVVVAAAGDLGDERGTIPTPYPAGYDDVVGVGAIRESGLLWGKSQQGEYVDVVAPGENVPTLSRAGGMTVAEGTGVATGFVAATAVLVRSRLGTMQGRGGIGRQLERTAVPAPGGPGYGSGVVDPYAAVTARLATASPEPLPDLPALAVDESPAWARARDVAMVGTGIAVAVVLIVVVVAVVMPRGRRRFWRTAVAPAPRQETEPEEPGPPVQLFP</sequence>
<dbReference type="Proteomes" id="UP000502508">
    <property type="component" value="Chromosome"/>
</dbReference>
<dbReference type="InterPro" id="IPR000209">
    <property type="entry name" value="Peptidase_S8/S53_dom"/>
</dbReference>
<evidence type="ECO:0000256" key="3">
    <source>
        <dbReference type="ARBA" id="ARBA00022801"/>
    </source>
</evidence>
<dbReference type="SUPFAM" id="SSF52743">
    <property type="entry name" value="Subtilisin-like"/>
    <property type="match status" value="1"/>
</dbReference>
<dbReference type="AlphaFoldDB" id="A0A6F8Y958"/>
<evidence type="ECO:0000256" key="5">
    <source>
        <dbReference type="PROSITE-ProRule" id="PRU01240"/>
    </source>
</evidence>
<evidence type="ECO:0000259" key="9">
    <source>
        <dbReference type="Pfam" id="PF00082"/>
    </source>
</evidence>
<feature type="chain" id="PRO_5026296437" description="Peptidase S8/S53 domain-containing protein" evidence="8">
    <location>
        <begin position="28"/>
        <end position="411"/>
    </location>
</feature>
<keyword evidence="7" id="KW-0472">Membrane</keyword>
<dbReference type="GO" id="GO:0004252">
    <property type="term" value="F:serine-type endopeptidase activity"/>
    <property type="evidence" value="ECO:0007669"/>
    <property type="project" value="InterPro"/>
</dbReference>